<dbReference type="EMBL" id="JPKZ01003266">
    <property type="protein sequence ID" value="KHN72294.1"/>
    <property type="molecule type" value="Genomic_DNA"/>
</dbReference>
<evidence type="ECO:0000313" key="1">
    <source>
        <dbReference type="EMBL" id="KHN72294.1"/>
    </source>
</evidence>
<comment type="caution">
    <text evidence="1">The sequence shown here is derived from an EMBL/GenBank/DDBJ whole genome shotgun (WGS) entry which is preliminary data.</text>
</comment>
<proteinExistence type="predicted"/>
<keyword evidence="2" id="KW-1185">Reference proteome</keyword>
<sequence length="178" mass="20020">MHNKEKSYHSSSSVTVDAPMRSTICEEAVDSCYCWGANNKIVDCKHKLGVQYKDANHRLFVYKRKKTEPTQMASFHAQVISSMRKQQHPIKTISFSDKRNWVTAVKRNDAHQNQRKARLQTVAGSEPNLKLVEVVSCFRNLPREGSSTGLLVLAAIAPAFFAFEMPTLSYCCLALNGP</sequence>
<dbReference type="AlphaFoldDB" id="A0A0B2USW5"/>
<evidence type="ECO:0000313" key="2">
    <source>
        <dbReference type="Proteomes" id="UP000031036"/>
    </source>
</evidence>
<gene>
    <name evidence="1" type="ORF">Tcan_12171</name>
</gene>
<organism evidence="1 2">
    <name type="scientific">Toxocara canis</name>
    <name type="common">Canine roundworm</name>
    <dbReference type="NCBI Taxonomy" id="6265"/>
    <lineage>
        <taxon>Eukaryota</taxon>
        <taxon>Metazoa</taxon>
        <taxon>Ecdysozoa</taxon>
        <taxon>Nematoda</taxon>
        <taxon>Chromadorea</taxon>
        <taxon>Rhabditida</taxon>
        <taxon>Spirurina</taxon>
        <taxon>Ascaridomorpha</taxon>
        <taxon>Ascaridoidea</taxon>
        <taxon>Toxocaridae</taxon>
        <taxon>Toxocara</taxon>
    </lineage>
</organism>
<name>A0A0B2USW5_TOXCA</name>
<dbReference type="Proteomes" id="UP000031036">
    <property type="component" value="Unassembled WGS sequence"/>
</dbReference>
<accession>A0A0B2USW5</accession>
<protein>
    <submittedName>
        <fullName evidence="1">Uncharacterized protein</fullName>
    </submittedName>
</protein>
<reference evidence="1 2" key="1">
    <citation type="submission" date="2014-11" db="EMBL/GenBank/DDBJ databases">
        <title>Genetic blueprint of the zoonotic pathogen Toxocara canis.</title>
        <authorList>
            <person name="Zhu X.-Q."/>
            <person name="Korhonen P.K."/>
            <person name="Cai H."/>
            <person name="Young N.D."/>
            <person name="Nejsum P."/>
            <person name="von Samson-Himmelstjerna G."/>
            <person name="Boag P.R."/>
            <person name="Tan P."/>
            <person name="Li Q."/>
            <person name="Min J."/>
            <person name="Yang Y."/>
            <person name="Wang X."/>
            <person name="Fang X."/>
            <person name="Hall R.S."/>
            <person name="Hofmann A."/>
            <person name="Sternberg P.W."/>
            <person name="Jex A.R."/>
            <person name="Gasser R.B."/>
        </authorList>
    </citation>
    <scope>NUCLEOTIDE SEQUENCE [LARGE SCALE GENOMIC DNA]</scope>
    <source>
        <strain evidence="1">PN_DK_2014</strain>
    </source>
</reference>